<feature type="domain" description="YrdC-like" evidence="12">
    <location>
        <begin position="6"/>
        <end position="195"/>
    </location>
</feature>
<comment type="similarity">
    <text evidence="2">Belongs to the SUA5 family.</text>
</comment>
<accession>A0A0G0VD72</accession>
<comment type="caution">
    <text evidence="13">The sequence shown here is derived from an EMBL/GenBank/DDBJ whole genome shotgun (WGS) entry which is preliminary data.</text>
</comment>
<evidence type="ECO:0000256" key="7">
    <source>
        <dbReference type="ARBA" id="ARBA00022695"/>
    </source>
</evidence>
<evidence type="ECO:0000256" key="1">
    <source>
        <dbReference type="ARBA" id="ARBA00004496"/>
    </source>
</evidence>
<keyword evidence="4" id="KW-0963">Cytoplasm</keyword>
<name>A0A0G0VD72_9BACT</name>
<evidence type="ECO:0000256" key="9">
    <source>
        <dbReference type="ARBA" id="ARBA00022840"/>
    </source>
</evidence>
<evidence type="ECO:0000259" key="12">
    <source>
        <dbReference type="PROSITE" id="PS51163"/>
    </source>
</evidence>
<evidence type="ECO:0000256" key="10">
    <source>
        <dbReference type="ARBA" id="ARBA00029774"/>
    </source>
</evidence>
<evidence type="ECO:0000256" key="8">
    <source>
        <dbReference type="ARBA" id="ARBA00022741"/>
    </source>
</evidence>
<sequence length="197" mass="21136">MLQIKSQDIDRAVECLQQGKVIVFPTETSYGIGCDATNDEAVARVFAIKGRPDGKGTPLIIPDQASASSYIQISDKALELMDRFWPGALNIIGQIADDSPVSDRCAQEDAQSVRVSSHPFCSIIAKRFGKPIVASSANVSGQDAIYSITEVKKVFSNRPDSPDCIIDGGDLPILPASTTIKIIGDEVEIIRQGSVEI</sequence>
<dbReference type="GO" id="GO:0003725">
    <property type="term" value="F:double-stranded RNA binding"/>
    <property type="evidence" value="ECO:0007669"/>
    <property type="project" value="InterPro"/>
</dbReference>
<keyword evidence="9" id="KW-0067">ATP-binding</keyword>
<gene>
    <name evidence="13" type="ORF">UU50_C0015G0008</name>
</gene>
<dbReference type="SUPFAM" id="SSF55821">
    <property type="entry name" value="YrdC/RibB"/>
    <property type="match status" value="1"/>
</dbReference>
<dbReference type="Pfam" id="PF01300">
    <property type="entry name" value="Sua5_yciO_yrdC"/>
    <property type="match status" value="1"/>
</dbReference>
<reference evidence="13 14" key="1">
    <citation type="journal article" date="2015" name="Nature">
        <title>rRNA introns, odd ribosomes, and small enigmatic genomes across a large radiation of phyla.</title>
        <authorList>
            <person name="Brown C.T."/>
            <person name="Hug L.A."/>
            <person name="Thomas B.C."/>
            <person name="Sharon I."/>
            <person name="Castelle C.J."/>
            <person name="Singh A."/>
            <person name="Wilkins M.J."/>
            <person name="Williams K.H."/>
            <person name="Banfield J.F."/>
        </authorList>
    </citation>
    <scope>NUCLEOTIDE SEQUENCE [LARGE SCALE GENOMIC DNA]</scope>
</reference>
<evidence type="ECO:0000256" key="2">
    <source>
        <dbReference type="ARBA" id="ARBA00007663"/>
    </source>
</evidence>
<evidence type="ECO:0000256" key="4">
    <source>
        <dbReference type="ARBA" id="ARBA00022490"/>
    </source>
</evidence>
<evidence type="ECO:0000313" key="14">
    <source>
        <dbReference type="Proteomes" id="UP000033930"/>
    </source>
</evidence>
<keyword evidence="8" id="KW-0547">Nucleotide-binding</keyword>
<dbReference type="PANTHER" id="PTHR17490:SF16">
    <property type="entry name" value="THREONYLCARBAMOYL-AMP SYNTHASE"/>
    <property type="match status" value="1"/>
</dbReference>
<protein>
    <recommendedName>
        <fullName evidence="10">L-threonylcarbamoyladenylate synthase</fullName>
        <ecNumber evidence="3">2.7.7.87</ecNumber>
    </recommendedName>
    <alternativeName>
        <fullName evidence="10">L-threonylcarbamoyladenylate synthase</fullName>
    </alternativeName>
</protein>
<dbReference type="Proteomes" id="UP000033930">
    <property type="component" value="Unassembled WGS sequence"/>
</dbReference>
<dbReference type="InterPro" id="IPR006070">
    <property type="entry name" value="Sua5-like_dom"/>
</dbReference>
<dbReference type="PROSITE" id="PS51163">
    <property type="entry name" value="YRDC"/>
    <property type="match status" value="1"/>
</dbReference>
<dbReference type="EMBL" id="LCAW01000015">
    <property type="protein sequence ID" value="KKR98839.1"/>
    <property type="molecule type" value="Genomic_DNA"/>
</dbReference>
<dbReference type="InterPro" id="IPR050156">
    <property type="entry name" value="TC-AMP_synthase_SUA5"/>
</dbReference>
<organism evidence="13 14">
    <name type="scientific">Candidatus Uhrbacteria bacterium GW2011_GWC1_41_20</name>
    <dbReference type="NCBI Taxonomy" id="1618983"/>
    <lineage>
        <taxon>Bacteria</taxon>
        <taxon>Candidatus Uhriibacteriota</taxon>
    </lineage>
</organism>
<dbReference type="EC" id="2.7.7.87" evidence="3"/>
<evidence type="ECO:0000256" key="6">
    <source>
        <dbReference type="ARBA" id="ARBA00022694"/>
    </source>
</evidence>
<dbReference type="GO" id="GO:0006450">
    <property type="term" value="P:regulation of translational fidelity"/>
    <property type="evidence" value="ECO:0007669"/>
    <property type="project" value="TreeGrafter"/>
</dbReference>
<comment type="subcellular location">
    <subcellularLocation>
        <location evidence="1">Cytoplasm</location>
    </subcellularLocation>
</comment>
<dbReference type="Gene3D" id="3.90.870.10">
    <property type="entry name" value="DHBP synthase"/>
    <property type="match status" value="1"/>
</dbReference>
<evidence type="ECO:0000313" key="13">
    <source>
        <dbReference type="EMBL" id="KKR98839.1"/>
    </source>
</evidence>
<dbReference type="GO" id="GO:0061710">
    <property type="term" value="F:L-threonylcarbamoyladenylate synthase"/>
    <property type="evidence" value="ECO:0007669"/>
    <property type="project" value="UniProtKB-EC"/>
</dbReference>
<evidence type="ECO:0000256" key="5">
    <source>
        <dbReference type="ARBA" id="ARBA00022679"/>
    </source>
</evidence>
<dbReference type="GO" id="GO:0000049">
    <property type="term" value="F:tRNA binding"/>
    <property type="evidence" value="ECO:0007669"/>
    <property type="project" value="TreeGrafter"/>
</dbReference>
<dbReference type="GO" id="GO:0005737">
    <property type="term" value="C:cytoplasm"/>
    <property type="evidence" value="ECO:0007669"/>
    <property type="project" value="UniProtKB-SubCell"/>
</dbReference>
<dbReference type="NCBIfam" id="TIGR00057">
    <property type="entry name" value="L-threonylcarbamoyladenylate synthase"/>
    <property type="match status" value="1"/>
</dbReference>
<dbReference type="PANTHER" id="PTHR17490">
    <property type="entry name" value="SUA5"/>
    <property type="match status" value="1"/>
</dbReference>
<evidence type="ECO:0000256" key="3">
    <source>
        <dbReference type="ARBA" id="ARBA00012584"/>
    </source>
</evidence>
<comment type="catalytic activity">
    <reaction evidence="11">
        <text>L-threonine + hydrogencarbonate + ATP = L-threonylcarbamoyladenylate + diphosphate + H2O</text>
        <dbReference type="Rhea" id="RHEA:36407"/>
        <dbReference type="ChEBI" id="CHEBI:15377"/>
        <dbReference type="ChEBI" id="CHEBI:17544"/>
        <dbReference type="ChEBI" id="CHEBI:30616"/>
        <dbReference type="ChEBI" id="CHEBI:33019"/>
        <dbReference type="ChEBI" id="CHEBI:57926"/>
        <dbReference type="ChEBI" id="CHEBI:73682"/>
        <dbReference type="EC" id="2.7.7.87"/>
    </reaction>
</comment>
<dbReference type="AlphaFoldDB" id="A0A0G0VD72"/>
<dbReference type="InterPro" id="IPR017945">
    <property type="entry name" value="DHBP_synth_RibB-like_a/b_dom"/>
</dbReference>
<proteinExistence type="inferred from homology"/>
<keyword evidence="6" id="KW-0819">tRNA processing</keyword>
<dbReference type="GO" id="GO:0008033">
    <property type="term" value="P:tRNA processing"/>
    <property type="evidence" value="ECO:0007669"/>
    <property type="project" value="UniProtKB-KW"/>
</dbReference>
<dbReference type="GO" id="GO:0005524">
    <property type="term" value="F:ATP binding"/>
    <property type="evidence" value="ECO:0007669"/>
    <property type="project" value="UniProtKB-KW"/>
</dbReference>
<keyword evidence="7" id="KW-0548">Nucleotidyltransferase</keyword>
<evidence type="ECO:0000256" key="11">
    <source>
        <dbReference type="ARBA" id="ARBA00048366"/>
    </source>
</evidence>
<keyword evidence="5" id="KW-0808">Transferase</keyword>